<organism evidence="2 3">
    <name type="scientific">Phtheirospermum japonicum</name>
    <dbReference type="NCBI Taxonomy" id="374723"/>
    <lineage>
        <taxon>Eukaryota</taxon>
        <taxon>Viridiplantae</taxon>
        <taxon>Streptophyta</taxon>
        <taxon>Embryophyta</taxon>
        <taxon>Tracheophyta</taxon>
        <taxon>Spermatophyta</taxon>
        <taxon>Magnoliopsida</taxon>
        <taxon>eudicotyledons</taxon>
        <taxon>Gunneridae</taxon>
        <taxon>Pentapetalae</taxon>
        <taxon>asterids</taxon>
        <taxon>lamiids</taxon>
        <taxon>Lamiales</taxon>
        <taxon>Orobanchaceae</taxon>
        <taxon>Orobanchaceae incertae sedis</taxon>
        <taxon>Phtheirospermum</taxon>
    </lineage>
</organism>
<accession>A0A830D3C8</accession>
<sequence length="151" mass="16845">MIGILLLSCRSLSHKYRIHNLTEDTAALREDQESLCTRTNLIKRTLLAEATLEPTGNLRLGFGSSSKMNVIGGTRNENWCIRVKATRIGSETAISQIVELVEAGQLAKAPVQKLADQISMFFVPTSSRDQLSKIYVTVSRQLYKLTQLLLH</sequence>
<comment type="caution">
    <text evidence="2">The sequence shown here is derived from an EMBL/GenBank/DDBJ whole genome shotgun (WGS) entry which is preliminary data.</text>
</comment>
<keyword evidence="1" id="KW-0479">Metal-binding</keyword>
<dbReference type="AlphaFoldDB" id="A0A830D3C8"/>
<evidence type="ECO:0000256" key="1">
    <source>
        <dbReference type="ARBA" id="ARBA00022723"/>
    </source>
</evidence>
<dbReference type="PANTHER" id="PTHR46594">
    <property type="entry name" value="P-TYPE CATION-TRANSPORTING ATPASE"/>
    <property type="match status" value="1"/>
</dbReference>
<evidence type="ECO:0000313" key="2">
    <source>
        <dbReference type="EMBL" id="GFQ01696.1"/>
    </source>
</evidence>
<protein>
    <submittedName>
        <fullName evidence="2">Probable copper-transporting ATPase hma5</fullName>
    </submittedName>
</protein>
<dbReference type="PANTHER" id="PTHR46594:SF2">
    <property type="entry name" value="COPPER-TRANSPORTING ATPASE HMA4"/>
    <property type="match status" value="1"/>
</dbReference>
<evidence type="ECO:0000313" key="3">
    <source>
        <dbReference type="Proteomes" id="UP000653305"/>
    </source>
</evidence>
<dbReference type="Proteomes" id="UP000653305">
    <property type="component" value="Unassembled WGS sequence"/>
</dbReference>
<reference evidence="2" key="1">
    <citation type="submission" date="2020-07" db="EMBL/GenBank/DDBJ databases">
        <title>Ethylene signaling mediates host invasion by parasitic plants.</title>
        <authorList>
            <person name="Yoshida S."/>
        </authorList>
    </citation>
    <scope>NUCLEOTIDE SEQUENCE</scope>
    <source>
        <strain evidence="2">Okayama</strain>
    </source>
</reference>
<keyword evidence="3" id="KW-1185">Reference proteome</keyword>
<gene>
    <name evidence="2" type="ORF">PHJA_002313500</name>
</gene>
<dbReference type="OrthoDB" id="1873983at2759"/>
<proteinExistence type="predicted"/>
<name>A0A830D3C8_9LAMI</name>
<dbReference type="EMBL" id="BMAC01000701">
    <property type="protein sequence ID" value="GFQ01696.1"/>
    <property type="molecule type" value="Genomic_DNA"/>
</dbReference>
<dbReference type="GO" id="GO:0046872">
    <property type="term" value="F:metal ion binding"/>
    <property type="evidence" value="ECO:0007669"/>
    <property type="project" value="UniProtKB-KW"/>
</dbReference>